<dbReference type="OMA" id="WWTDTNV"/>
<evidence type="ECO:0000313" key="10">
    <source>
        <dbReference type="Proteomes" id="UP000449547"/>
    </source>
</evidence>
<keyword evidence="4 8" id="KW-1133">Transmembrane helix</keyword>
<evidence type="ECO:0000256" key="8">
    <source>
        <dbReference type="SAM" id="Phobius"/>
    </source>
</evidence>
<comment type="similarity">
    <text evidence="2 6">Belongs to the CDC50/LEM3 family.</text>
</comment>
<accession>A0A642UVM1</accession>
<dbReference type="GeneID" id="54779749"/>
<dbReference type="AlphaFoldDB" id="A0A642UVM1"/>
<comment type="caution">
    <text evidence="9">The sequence shown here is derived from an EMBL/GenBank/DDBJ whole genome shotgun (WGS) entry which is preliminary data.</text>
</comment>
<feature type="compositionally biased region" description="Acidic residues" evidence="7">
    <location>
        <begin position="39"/>
        <end position="48"/>
    </location>
</feature>
<dbReference type="InterPro" id="IPR005045">
    <property type="entry name" value="CDC50/LEM3_fam"/>
</dbReference>
<reference evidence="9 10" key="1">
    <citation type="submission" date="2019-07" db="EMBL/GenBank/DDBJ databases">
        <title>Genome assembly of two rare yeast pathogens: Diutina rugosa and Trichomonascus ciferrii.</title>
        <authorList>
            <person name="Mixao V."/>
            <person name="Saus E."/>
            <person name="Hansen A."/>
            <person name="Lass-Flor C."/>
            <person name="Gabaldon T."/>
        </authorList>
    </citation>
    <scope>NUCLEOTIDE SEQUENCE [LARGE SCALE GENOMIC DNA]</scope>
    <source>
        <strain evidence="9 10">CBS 613</strain>
    </source>
</reference>
<evidence type="ECO:0008006" key="11">
    <source>
        <dbReference type="Google" id="ProtNLM"/>
    </source>
</evidence>
<organism evidence="9 10">
    <name type="scientific">Diutina rugosa</name>
    <name type="common">Yeast</name>
    <name type="synonym">Candida rugosa</name>
    <dbReference type="NCBI Taxonomy" id="5481"/>
    <lineage>
        <taxon>Eukaryota</taxon>
        <taxon>Fungi</taxon>
        <taxon>Dikarya</taxon>
        <taxon>Ascomycota</taxon>
        <taxon>Saccharomycotina</taxon>
        <taxon>Pichiomycetes</taxon>
        <taxon>Debaryomycetaceae</taxon>
        <taxon>Diutina</taxon>
    </lineage>
</organism>
<evidence type="ECO:0000256" key="5">
    <source>
        <dbReference type="ARBA" id="ARBA00023136"/>
    </source>
</evidence>
<dbReference type="RefSeq" id="XP_034014119.1">
    <property type="nucleotide sequence ID" value="XM_034153602.1"/>
</dbReference>
<dbReference type="PANTHER" id="PTHR10926:SF20">
    <property type="entry name" value="PHOSPHOLIPID-TRANSPORTING ATPASE ACCESSORY SUBUNIT LEM3"/>
    <property type="match status" value="1"/>
</dbReference>
<evidence type="ECO:0000313" key="9">
    <source>
        <dbReference type="EMBL" id="KAA8906358.1"/>
    </source>
</evidence>
<feature type="compositionally biased region" description="Basic and acidic residues" evidence="7">
    <location>
        <begin position="1"/>
        <end position="10"/>
    </location>
</feature>
<evidence type="ECO:0000256" key="4">
    <source>
        <dbReference type="ARBA" id="ARBA00022989"/>
    </source>
</evidence>
<dbReference type="GO" id="GO:0005794">
    <property type="term" value="C:Golgi apparatus"/>
    <property type="evidence" value="ECO:0007669"/>
    <property type="project" value="TreeGrafter"/>
</dbReference>
<dbReference type="GO" id="GO:0045332">
    <property type="term" value="P:phospholipid translocation"/>
    <property type="evidence" value="ECO:0007669"/>
    <property type="project" value="UniProtKB-UniRule"/>
</dbReference>
<keyword evidence="10" id="KW-1185">Reference proteome</keyword>
<dbReference type="Pfam" id="PF03381">
    <property type="entry name" value="CDC50"/>
    <property type="match status" value="1"/>
</dbReference>
<keyword evidence="5 6" id="KW-0472">Membrane</keyword>
<sequence>MPLRSRRDDTDIPQSEGVPYNDNHVTIDGALDPNREAEDSMDDDDDDSLQTTKELKLKSHRPPNNAFTQQRLKAVNPVLTARTVIPLLFAIAIVFVPLGAAMWYASHVVQDIEIDYTYCENITNTDYWAEIPGNYTFRFKNNASVVPPVWKLDHDPQWGDDEAENKICRIQFQVPVAMDPPILFFYKLKNFHANHRRYVKSFSEDQIKGKAADLSKIRDQVGQNCKPLVTNAEGKIYYPCGLIANSMFNDTYSPQLTAVNGTTTSYPLTNKGIAWSSDKNRFKKTTYPLDQIVPPPNWHKVYPDGYNESNIPDIQQWEEFQNWMSAAGLPTFNKLALRNPEKTTLQPGFYEVAIGMHWPVQMFKGHKYIYISTRSAIGGKNIFLGVVWMAGGGLCFLLALGLLIVNFIKPRRAGDPNLLSWNKAAIKQE</sequence>
<gene>
    <name evidence="9" type="ORF">DIURU_001096</name>
</gene>
<proteinExistence type="inferred from homology"/>
<dbReference type="VEuPathDB" id="FungiDB:DIURU_001096"/>
<evidence type="ECO:0000256" key="7">
    <source>
        <dbReference type="SAM" id="MobiDB-lite"/>
    </source>
</evidence>
<feature type="transmembrane region" description="Helical" evidence="8">
    <location>
        <begin position="382"/>
        <end position="408"/>
    </location>
</feature>
<name>A0A642UVM1_DIURU</name>
<dbReference type="GO" id="GO:0005886">
    <property type="term" value="C:plasma membrane"/>
    <property type="evidence" value="ECO:0007669"/>
    <property type="project" value="TreeGrafter"/>
</dbReference>
<feature type="region of interest" description="Disordered" evidence="7">
    <location>
        <begin position="1"/>
        <end position="49"/>
    </location>
</feature>
<comment type="subcellular location">
    <subcellularLocation>
        <location evidence="1">Membrane</location>
    </subcellularLocation>
</comment>
<dbReference type="GO" id="GO:0005783">
    <property type="term" value="C:endoplasmic reticulum"/>
    <property type="evidence" value="ECO:0007669"/>
    <property type="project" value="TreeGrafter"/>
</dbReference>
<protein>
    <recommendedName>
        <fullName evidence="11">Cell division control protein 50</fullName>
    </recommendedName>
</protein>
<keyword evidence="3 8" id="KW-0812">Transmembrane</keyword>
<dbReference type="EMBL" id="SWFT01000035">
    <property type="protein sequence ID" value="KAA8906358.1"/>
    <property type="molecule type" value="Genomic_DNA"/>
</dbReference>
<evidence type="ECO:0000256" key="3">
    <source>
        <dbReference type="ARBA" id="ARBA00022692"/>
    </source>
</evidence>
<dbReference type="OrthoDB" id="340608at2759"/>
<feature type="transmembrane region" description="Helical" evidence="8">
    <location>
        <begin position="79"/>
        <end position="105"/>
    </location>
</feature>
<dbReference type="Proteomes" id="UP000449547">
    <property type="component" value="Unassembled WGS sequence"/>
</dbReference>
<dbReference type="PIRSF" id="PIRSF015840">
    <property type="entry name" value="DUF284_TM_euk"/>
    <property type="match status" value="1"/>
</dbReference>
<evidence type="ECO:0000256" key="6">
    <source>
        <dbReference type="PIRNR" id="PIRNR015840"/>
    </source>
</evidence>
<dbReference type="PANTHER" id="PTHR10926">
    <property type="entry name" value="CELL CYCLE CONTROL PROTEIN 50"/>
    <property type="match status" value="1"/>
</dbReference>
<evidence type="ECO:0000256" key="2">
    <source>
        <dbReference type="ARBA" id="ARBA00009457"/>
    </source>
</evidence>
<evidence type="ECO:0000256" key="1">
    <source>
        <dbReference type="ARBA" id="ARBA00004370"/>
    </source>
</evidence>